<dbReference type="OrthoDB" id="3404114at2"/>
<evidence type="ECO:0000313" key="1">
    <source>
        <dbReference type="EMBL" id="QFZ20515.1"/>
    </source>
</evidence>
<dbReference type="RefSeq" id="WP_033435412.1">
    <property type="nucleotide sequence ID" value="NZ_CP034550.1"/>
</dbReference>
<sequence length="168" mass="18909">MSHTPQSARIAPPEIVASIAAVVDYNWDAEQADHQEQSPQDRPGHVFDALTAIRGWLDAVDDLTQLHETASTDADRHRYTLTRFYRRGEHTFRVRIERDSYKMQSFAVAEVLDADRKWSNVVGNDSSNWYDSTSPWGERGTGGHEPGFTTLRRLSDALAREAAVIVPA</sequence>
<name>A0A5Q0H3L8_SACSY</name>
<dbReference type="Proteomes" id="UP000325787">
    <property type="component" value="Chromosome"/>
</dbReference>
<dbReference type="EMBL" id="CP034550">
    <property type="protein sequence ID" value="QFZ20515.1"/>
    <property type="molecule type" value="Genomic_DNA"/>
</dbReference>
<accession>A0A5Q0H3L8</accession>
<proteinExistence type="predicted"/>
<keyword evidence="2" id="KW-1185">Reference proteome</keyword>
<evidence type="ECO:0000313" key="2">
    <source>
        <dbReference type="Proteomes" id="UP000325787"/>
    </source>
</evidence>
<dbReference type="KEGG" id="ssyi:EKG83_26685"/>
<gene>
    <name evidence="1" type="ORF">EKG83_26685</name>
</gene>
<protein>
    <submittedName>
        <fullName evidence="1">Uncharacterized protein</fullName>
    </submittedName>
</protein>
<reference evidence="2" key="1">
    <citation type="journal article" date="2021" name="Curr. Microbiol.">
        <title>Complete genome of nocamycin-producing strain Saccharothrix syringae NRRL B-16468 reveals the biosynthetic potential for secondary metabolites.</title>
        <authorList>
            <person name="Mo X."/>
            <person name="Yang S."/>
        </authorList>
    </citation>
    <scope>NUCLEOTIDE SEQUENCE [LARGE SCALE GENOMIC DNA]</scope>
    <source>
        <strain evidence="2">ATCC 51364 / DSM 43886 / JCM 6844 / KCTC 9398 / NBRC 14523 / NRRL B-16468 / INA 2240</strain>
    </source>
</reference>
<dbReference type="AlphaFoldDB" id="A0A5Q0H3L8"/>
<organism evidence="1 2">
    <name type="scientific">Saccharothrix syringae</name>
    <name type="common">Nocardiopsis syringae</name>
    <dbReference type="NCBI Taxonomy" id="103733"/>
    <lineage>
        <taxon>Bacteria</taxon>
        <taxon>Bacillati</taxon>
        <taxon>Actinomycetota</taxon>
        <taxon>Actinomycetes</taxon>
        <taxon>Pseudonocardiales</taxon>
        <taxon>Pseudonocardiaceae</taxon>
        <taxon>Saccharothrix</taxon>
    </lineage>
</organism>